<evidence type="ECO:0000256" key="9">
    <source>
        <dbReference type="ARBA" id="ARBA00024690"/>
    </source>
</evidence>
<evidence type="ECO:0000256" key="7">
    <source>
        <dbReference type="ARBA" id="ARBA00022982"/>
    </source>
</evidence>
<dbReference type="SUPFAM" id="SSF49367">
    <property type="entry name" value="Superoxide reductase-like"/>
    <property type="match status" value="1"/>
</dbReference>
<dbReference type="GO" id="GO:0050605">
    <property type="term" value="F:superoxide reductase activity"/>
    <property type="evidence" value="ECO:0007669"/>
    <property type="project" value="UniProtKB-EC"/>
</dbReference>
<feature type="binding site" evidence="12">
    <location>
        <position position="120"/>
    </location>
    <ligand>
        <name>Fe cation</name>
        <dbReference type="ChEBI" id="CHEBI:24875"/>
        <label>1</label>
    </ligand>
</feature>
<evidence type="ECO:0000259" key="13">
    <source>
        <dbReference type="Pfam" id="PF01880"/>
    </source>
</evidence>
<dbReference type="CDD" id="cd00974">
    <property type="entry name" value="DSRD"/>
    <property type="match status" value="1"/>
</dbReference>
<feature type="binding site" evidence="12">
    <location>
        <position position="49"/>
    </location>
    <ligand>
        <name>Fe cation</name>
        <dbReference type="ChEBI" id="CHEBI:24875"/>
        <label>2</label>
        <note>catalytic</note>
    </ligand>
</feature>
<dbReference type="Pfam" id="PF01880">
    <property type="entry name" value="Desulfoferrodox"/>
    <property type="match status" value="1"/>
</dbReference>
<dbReference type="PANTHER" id="PTHR36541">
    <property type="entry name" value="SUPEROXIDE REDUCTASE-RELATED"/>
    <property type="match status" value="1"/>
</dbReference>
<dbReference type="EMBL" id="CP046996">
    <property type="protein sequence ID" value="QHA00016.1"/>
    <property type="molecule type" value="Genomic_DNA"/>
</dbReference>
<dbReference type="Gene3D" id="2.60.40.730">
    <property type="entry name" value="SOR catalytic domain"/>
    <property type="match status" value="1"/>
</dbReference>
<evidence type="ECO:0000256" key="1">
    <source>
        <dbReference type="ARBA" id="ARBA00001973"/>
    </source>
</evidence>
<feature type="binding site" evidence="12">
    <location>
        <position position="30"/>
    </location>
    <ligand>
        <name>Fe cation</name>
        <dbReference type="ChEBI" id="CHEBI:24875"/>
        <label>1</label>
    </ligand>
</feature>
<sequence length="126" mass="14082">MTNLREIYKCNVCGNVVEIVHTGAPALVCCGQPMEKLEGRSEDMGLEKHLPIVQPTEKGIKVTVGSIEHPMEEKHFIQFIEVLTADKICRAELKPGQKPEASFPVDIAAVLEVREYCNLHGLWKTK</sequence>
<feature type="domain" description="Desulfoferrodoxin N-terminal" evidence="14">
    <location>
        <begin position="3"/>
        <end position="37"/>
    </location>
</feature>
<dbReference type="EC" id="1.15.1.2" evidence="3"/>
<dbReference type="Pfam" id="PF06397">
    <property type="entry name" value="Desulfoferrod_N"/>
    <property type="match status" value="1"/>
</dbReference>
<evidence type="ECO:0000256" key="12">
    <source>
        <dbReference type="PIRSR" id="PIRSR604793-1"/>
    </source>
</evidence>
<feature type="binding site" evidence="12">
    <location>
        <position position="29"/>
    </location>
    <ligand>
        <name>Fe cation</name>
        <dbReference type="ChEBI" id="CHEBI:24875"/>
        <label>1</label>
    </ligand>
</feature>
<dbReference type="Proteomes" id="UP000430508">
    <property type="component" value="Chromosome"/>
</dbReference>
<evidence type="ECO:0000256" key="8">
    <source>
        <dbReference type="ARBA" id="ARBA00023004"/>
    </source>
</evidence>
<feature type="binding site" evidence="12">
    <location>
        <position position="13"/>
    </location>
    <ligand>
        <name>Fe cation</name>
        <dbReference type="ChEBI" id="CHEBI:24875"/>
        <label>1</label>
    </ligand>
</feature>
<evidence type="ECO:0000256" key="4">
    <source>
        <dbReference type="ARBA" id="ARBA00014839"/>
    </source>
</evidence>
<comment type="function">
    <text evidence="9">Catalyzes the one-electron reduction of superoxide anion radical to hydrogen peroxide at a nonheme ferrous iron center. Plays a fundamental role in case of oxidative stress via its superoxide detoxification activity.</text>
</comment>
<dbReference type="InterPro" id="IPR002742">
    <property type="entry name" value="Desulfoferrodoxin_Fe-bd_dom"/>
</dbReference>
<proteinExistence type="inferred from homology"/>
<dbReference type="GO" id="GO:0019430">
    <property type="term" value="P:removal of superoxide radicals"/>
    <property type="evidence" value="ECO:0007669"/>
    <property type="project" value="InterPro"/>
</dbReference>
<dbReference type="InterPro" id="IPR051233">
    <property type="entry name" value="Desulfoferrodoxin_SOR"/>
</dbReference>
<evidence type="ECO:0000256" key="5">
    <source>
        <dbReference type="ARBA" id="ARBA00022448"/>
    </source>
</evidence>
<dbReference type="SUPFAM" id="SSF57802">
    <property type="entry name" value="Rubredoxin-like"/>
    <property type="match status" value="1"/>
</dbReference>
<keyword evidence="5" id="KW-0813">Transport</keyword>
<protein>
    <recommendedName>
        <fullName evidence="4">Desulfoferrodoxin</fullName>
        <ecNumber evidence="3">1.15.1.2</ecNumber>
    </recommendedName>
    <alternativeName>
        <fullName evidence="10">Superoxide reductase</fullName>
    </alternativeName>
</protein>
<dbReference type="NCBIfam" id="TIGR00319">
    <property type="entry name" value="desulf_FeS4"/>
    <property type="match status" value="1"/>
</dbReference>
<dbReference type="InterPro" id="IPR004793">
    <property type="entry name" value="Desulfoferrodoxin_rbo"/>
</dbReference>
<feature type="binding site" evidence="12">
    <location>
        <position position="10"/>
    </location>
    <ligand>
        <name>Fe cation</name>
        <dbReference type="ChEBI" id="CHEBI:24875"/>
        <label>1</label>
    </ligand>
</feature>
<feature type="binding site" evidence="12">
    <location>
        <position position="117"/>
    </location>
    <ligand>
        <name>Fe cation</name>
        <dbReference type="ChEBI" id="CHEBI:24875"/>
        <label>1</label>
    </ligand>
</feature>
<feature type="binding site" evidence="12">
    <location>
        <position position="69"/>
    </location>
    <ligand>
        <name>Fe cation</name>
        <dbReference type="ChEBI" id="CHEBI:24875"/>
        <label>2</label>
        <note>catalytic</note>
    </ligand>
</feature>
<dbReference type="RefSeq" id="WP_015044340.1">
    <property type="nucleotide sequence ID" value="NZ_CP046996.1"/>
</dbReference>
<evidence type="ECO:0000313" key="15">
    <source>
        <dbReference type="EMBL" id="QHA00016.1"/>
    </source>
</evidence>
<evidence type="ECO:0000256" key="11">
    <source>
        <dbReference type="ARBA" id="ARBA00047448"/>
    </source>
</evidence>
<accession>A0A857DIH4</accession>
<feature type="domain" description="Desulfoferrodoxin ferrous iron-binding" evidence="13">
    <location>
        <begin position="45"/>
        <end position="125"/>
    </location>
</feature>
<dbReference type="InterPro" id="IPR004462">
    <property type="entry name" value="Desulfoferrodoxin_N"/>
</dbReference>
<dbReference type="NCBIfam" id="TIGR00320">
    <property type="entry name" value="dfx_rbo"/>
    <property type="match status" value="1"/>
</dbReference>
<keyword evidence="6 12" id="KW-0479">Metal-binding</keyword>
<dbReference type="InterPro" id="IPR038094">
    <property type="entry name" value="Desulfoferrodoxin_N_sf"/>
</dbReference>
<gene>
    <name evidence="15" type="ORF">GQ588_04810</name>
</gene>
<evidence type="ECO:0000259" key="14">
    <source>
        <dbReference type="Pfam" id="PF06397"/>
    </source>
</evidence>
<dbReference type="InterPro" id="IPR036073">
    <property type="entry name" value="Desulfoferrodoxin_Fe-bd_dom_sf"/>
</dbReference>
<name>A0A857DIH4_9FIRM</name>
<feature type="binding site" evidence="12">
    <location>
        <position position="75"/>
    </location>
    <ligand>
        <name>Fe cation</name>
        <dbReference type="ChEBI" id="CHEBI:24875"/>
        <label>2</label>
        <note>catalytic</note>
    </ligand>
</feature>
<comment type="catalytic activity">
    <reaction evidence="11">
        <text>reduced [rubredoxin] + superoxide + 2 H(+) = oxidized [rubredoxin] + H2O2</text>
        <dbReference type="Rhea" id="RHEA:21324"/>
        <dbReference type="Rhea" id="RHEA-COMP:10302"/>
        <dbReference type="Rhea" id="RHEA-COMP:10303"/>
        <dbReference type="ChEBI" id="CHEBI:15378"/>
        <dbReference type="ChEBI" id="CHEBI:16240"/>
        <dbReference type="ChEBI" id="CHEBI:18421"/>
        <dbReference type="ChEBI" id="CHEBI:29033"/>
        <dbReference type="ChEBI" id="CHEBI:29034"/>
        <dbReference type="EC" id="1.15.1.2"/>
    </reaction>
</comment>
<dbReference type="GO" id="GO:0005506">
    <property type="term" value="F:iron ion binding"/>
    <property type="evidence" value="ECO:0007669"/>
    <property type="project" value="InterPro"/>
</dbReference>
<comment type="cofactor">
    <cofactor evidence="1">
        <name>Cu(2+)</name>
        <dbReference type="ChEBI" id="CHEBI:29036"/>
    </cofactor>
</comment>
<evidence type="ECO:0000256" key="10">
    <source>
        <dbReference type="ARBA" id="ARBA00031398"/>
    </source>
</evidence>
<comment type="cofactor">
    <cofactor evidence="12">
        <name>Fe(3+)</name>
        <dbReference type="ChEBI" id="CHEBI:29034"/>
    </cofactor>
    <text evidence="12">Binds 1 Fe(3+) ion per subunit. The iron ion 1 is coordinated via 4 cysteine residues.</text>
</comment>
<dbReference type="NCBIfam" id="TIGR00332">
    <property type="entry name" value="neela_ferrous"/>
    <property type="match status" value="1"/>
</dbReference>
<evidence type="ECO:0000256" key="3">
    <source>
        <dbReference type="ARBA" id="ARBA00012679"/>
    </source>
</evidence>
<comment type="similarity">
    <text evidence="2">Belongs to the desulfoferrodoxin family.</text>
</comment>
<dbReference type="PANTHER" id="PTHR36541:SF1">
    <property type="entry name" value="SUPEROXIDE REDUCTASE-RELATED"/>
    <property type="match status" value="1"/>
</dbReference>
<dbReference type="Gene3D" id="2.20.28.100">
    <property type="entry name" value="Desulphoferrodoxin, N-terminal domain"/>
    <property type="match status" value="1"/>
</dbReference>
<comment type="cofactor">
    <cofactor evidence="12">
        <name>Fe(2+)</name>
        <dbReference type="ChEBI" id="CHEBI:29033"/>
    </cofactor>
    <text evidence="12">Binds 1 Fe(2+) ion per subunit. The iron ion 2 is coordinated via four histidines and one cysteine residue.</text>
</comment>
<evidence type="ECO:0000256" key="6">
    <source>
        <dbReference type="ARBA" id="ARBA00022723"/>
    </source>
</evidence>
<keyword evidence="8 12" id="KW-0408">Iron</keyword>
<dbReference type="AlphaFoldDB" id="A0A857DIH4"/>
<keyword evidence="7" id="KW-0249">Electron transport</keyword>
<organism evidence="15 16">
    <name type="scientific">Dehalobacter restrictus</name>
    <dbReference type="NCBI Taxonomy" id="55583"/>
    <lineage>
        <taxon>Bacteria</taxon>
        <taxon>Bacillati</taxon>
        <taxon>Bacillota</taxon>
        <taxon>Clostridia</taxon>
        <taxon>Eubacteriales</taxon>
        <taxon>Desulfitobacteriaceae</taxon>
        <taxon>Dehalobacter</taxon>
    </lineage>
</organism>
<reference evidence="15 16" key="1">
    <citation type="submission" date="2019-12" db="EMBL/GenBank/DDBJ databases">
        <title>Sequence classification of anaerobic respiratory reductive dehalogenases: First we see many, then we see few.</title>
        <authorList>
            <person name="Molenda O."/>
            <person name="Puentes Jacome L.A."/>
            <person name="Cao X."/>
            <person name="Nesbo C.L."/>
            <person name="Tang S."/>
            <person name="Morson N."/>
            <person name="Patron J."/>
            <person name="Lomheim L."/>
            <person name="Wishart D.S."/>
            <person name="Edwards E.A."/>
        </authorList>
    </citation>
    <scope>NUCLEOTIDE SEQUENCE [LARGE SCALE GENOMIC DNA]</scope>
    <source>
        <strain evidence="15 16">12DCA</strain>
    </source>
</reference>
<evidence type="ECO:0000256" key="2">
    <source>
        <dbReference type="ARBA" id="ARBA00005941"/>
    </source>
</evidence>
<evidence type="ECO:0000313" key="16">
    <source>
        <dbReference type="Proteomes" id="UP000430508"/>
    </source>
</evidence>